<feature type="domain" description="Schlafen AlbA-2" evidence="2">
    <location>
        <begin position="29"/>
        <end position="151"/>
    </location>
</feature>
<proteinExistence type="predicted"/>
<dbReference type="Pfam" id="PF13749">
    <property type="entry name" value="HATPase_c_4"/>
    <property type="match status" value="1"/>
</dbReference>
<name>A0A1S2MZB2_9MICC</name>
<dbReference type="InterPro" id="IPR038461">
    <property type="entry name" value="Schlafen_AlbA_2_dom_sf"/>
</dbReference>
<evidence type="ECO:0000313" key="4">
    <source>
        <dbReference type="Proteomes" id="UP000179540"/>
    </source>
</evidence>
<organism evidence="3 4">
    <name type="scientific">Rothia kristinae</name>
    <dbReference type="NCBI Taxonomy" id="37923"/>
    <lineage>
        <taxon>Bacteria</taxon>
        <taxon>Bacillati</taxon>
        <taxon>Actinomycetota</taxon>
        <taxon>Actinomycetes</taxon>
        <taxon>Micrococcales</taxon>
        <taxon>Micrococcaceae</taxon>
        <taxon>Rothia</taxon>
    </lineage>
</organism>
<evidence type="ECO:0000256" key="1">
    <source>
        <dbReference type="SAM" id="MobiDB-lite"/>
    </source>
</evidence>
<dbReference type="InterPro" id="IPR007421">
    <property type="entry name" value="Schlafen_AlbA_2_dom"/>
</dbReference>
<sequence length="568" mass="62003">MRSLPLAAPVREALEAILAGATPDSLEGPHLDFKEDPAAIPGFSGNPDARRAEMLLEASLCFANADGEAHLILGVADRRTGADAFTGTAADPEDVREKIFNRSTPNLTVEISEIMVAGQRLLDLRIPQGLAVYSRRNGAASRRVGTSCRPLTDEERAEITFRRRNPDLTARASHLSPSALDPAAVHLARRLMAQRDPDQLLGSDEDLLRRLGVLTTDGTLLEAGAILLGHRETHPVTARHLWRRQPSGEPSSTEYDGPMLTTLRSIQERIHSLSDPEVTRIQLPHGQEIPVANFPHSAIDESISNAFIHRDWSSTLPITVDQSPVTFKVTSPGGLPRGVREDRLLSTPSRPRNVTLMRALHRLGLAEETSRGFDRMWVSMLTRGRPAPAVDVDPFSVTVTFTADRVDGDFVRWLYALEDAGAPRDVVRALNTLLSLRHLESAPTITTAKASSLMQIGEDEARAQLGWLTSAGLLTESTSVREWQLAVRAREAFSGVGGNAPLVGAIEQWILSAVESGETVTNRSASRATGADSRTVTATLRYLSDTHRIQKDPEGPSRGPTVRWISRR</sequence>
<protein>
    <recommendedName>
        <fullName evidence="2">Schlafen AlbA-2 domain-containing protein</fullName>
    </recommendedName>
</protein>
<dbReference type="InterPro" id="IPR038475">
    <property type="entry name" value="RecG_C_sf"/>
</dbReference>
<dbReference type="Gene3D" id="6.10.10.130">
    <property type="match status" value="1"/>
</dbReference>
<dbReference type="EMBL" id="MODZ01000008">
    <property type="protein sequence ID" value="OIJ35610.1"/>
    <property type="molecule type" value="Genomic_DNA"/>
</dbReference>
<dbReference type="Gene3D" id="3.30.950.30">
    <property type="entry name" value="Schlafen, AAA domain"/>
    <property type="match status" value="1"/>
</dbReference>
<accession>A0A1S2MZB2</accession>
<dbReference type="PANTHER" id="PTHR30595:SF6">
    <property type="entry name" value="SCHLAFEN ALBA-2 DOMAIN-CONTAINING PROTEIN"/>
    <property type="match status" value="1"/>
</dbReference>
<dbReference type="Gene3D" id="3.30.565.60">
    <property type="match status" value="1"/>
</dbReference>
<dbReference type="PANTHER" id="PTHR30595">
    <property type="entry name" value="GLPR-RELATED TRANSCRIPTIONAL REPRESSOR"/>
    <property type="match status" value="1"/>
</dbReference>
<evidence type="ECO:0000259" key="2">
    <source>
        <dbReference type="Pfam" id="PF04326"/>
    </source>
</evidence>
<feature type="region of interest" description="Disordered" evidence="1">
    <location>
        <begin position="544"/>
        <end position="568"/>
    </location>
</feature>
<reference evidence="3 4" key="1">
    <citation type="submission" date="2016-10" db="EMBL/GenBank/DDBJ databases">
        <title>Draft genome sequence of strain LCT isolated from the Shenzhou X spacecraft of China.</title>
        <authorList>
            <person name="Huang B."/>
        </authorList>
    </citation>
    <scope>NUCLEOTIDE SEQUENCE [LARGE SCALE GENOMIC DNA]</scope>
    <source>
        <strain evidence="3 4">LCT-H5</strain>
    </source>
</reference>
<comment type="caution">
    <text evidence="3">The sequence shown here is derived from an EMBL/GenBank/DDBJ whole genome shotgun (WGS) entry which is preliminary data.</text>
</comment>
<dbReference type="AlphaFoldDB" id="A0A1S2MZB2"/>
<evidence type="ECO:0000313" key="3">
    <source>
        <dbReference type="EMBL" id="OIJ35610.1"/>
    </source>
</evidence>
<dbReference type="Proteomes" id="UP000179540">
    <property type="component" value="Unassembled WGS sequence"/>
</dbReference>
<dbReference type="Pfam" id="PF04326">
    <property type="entry name" value="SLFN_AlbA_2"/>
    <property type="match status" value="1"/>
</dbReference>
<feature type="compositionally biased region" description="Basic and acidic residues" evidence="1">
    <location>
        <begin position="544"/>
        <end position="555"/>
    </location>
</feature>
<gene>
    <name evidence="3" type="ORF">BK826_07490</name>
</gene>